<dbReference type="GeneID" id="8589864"/>
<proteinExistence type="predicted"/>
<keyword evidence="2" id="KW-0396">Initiation factor</keyword>
<dbReference type="STRING" id="6238.A8WJ17"/>
<dbReference type="EMBL" id="HE601110">
    <property type="protein sequence ID" value="CAP20461.2"/>
    <property type="molecule type" value="Genomic_DNA"/>
</dbReference>
<reference evidence="4 5" key="1">
    <citation type="journal article" date="2003" name="PLoS Biol.">
        <title>The genome sequence of Caenorhabditis briggsae: a platform for comparative genomics.</title>
        <authorList>
            <person name="Stein L.D."/>
            <person name="Bao Z."/>
            <person name="Blasiar D."/>
            <person name="Blumenthal T."/>
            <person name="Brent M.R."/>
            <person name="Chen N."/>
            <person name="Chinwalla A."/>
            <person name="Clarke L."/>
            <person name="Clee C."/>
            <person name="Coghlan A."/>
            <person name="Coulson A."/>
            <person name="D'Eustachio P."/>
            <person name="Fitch D.H."/>
            <person name="Fulton L.A."/>
            <person name="Fulton R.E."/>
            <person name="Griffiths-Jones S."/>
            <person name="Harris T.W."/>
            <person name="Hillier L.W."/>
            <person name="Kamath R."/>
            <person name="Kuwabara P.E."/>
            <person name="Mardis E.R."/>
            <person name="Marra M.A."/>
            <person name="Miner T.L."/>
            <person name="Minx P."/>
            <person name="Mullikin J.C."/>
            <person name="Plumb R.W."/>
            <person name="Rogers J."/>
            <person name="Schein J.E."/>
            <person name="Sohrmann M."/>
            <person name="Spieth J."/>
            <person name="Stajich J.E."/>
            <person name="Wei C."/>
            <person name="Willey D."/>
            <person name="Wilson R.K."/>
            <person name="Durbin R."/>
            <person name="Waterston R.H."/>
        </authorList>
    </citation>
    <scope>NUCLEOTIDE SEQUENCE [LARGE SCALE GENOMIC DNA]</scope>
    <source>
        <strain evidence="4 5">AF16</strain>
    </source>
</reference>
<keyword evidence="5" id="KW-1185">Reference proteome</keyword>
<dbReference type="RefSeq" id="XP_045091131.1">
    <property type="nucleotide sequence ID" value="XM_045240888.1"/>
</dbReference>
<dbReference type="eggNOG" id="KOG4813">
    <property type="taxonomic scope" value="Eukaryota"/>
</dbReference>
<dbReference type="Gene3D" id="1.10.246.60">
    <property type="entry name" value="Eukaryotic translation initiation factor 3 like domains"/>
    <property type="match status" value="1"/>
</dbReference>
<reference evidence="4 5" key="2">
    <citation type="journal article" date="2011" name="PLoS Genet.">
        <title>Caenorhabditis briggsae recombinant inbred line genotypes reveal inter-strain incompatibility and the evolution of recombination.</title>
        <authorList>
            <person name="Ross J.A."/>
            <person name="Koboldt D.C."/>
            <person name="Staisch J.E."/>
            <person name="Chamberlin H.M."/>
            <person name="Gupta B.P."/>
            <person name="Miller R.D."/>
            <person name="Baird S.E."/>
            <person name="Haag E.S."/>
        </authorList>
    </citation>
    <scope>NUCLEOTIDE SEQUENCE [LARGE SCALE GENOMIC DNA]</scope>
    <source>
        <strain evidence="4 5">AF16</strain>
    </source>
</reference>
<evidence type="ECO:0000313" key="5">
    <source>
        <dbReference type="Proteomes" id="UP000008549"/>
    </source>
</evidence>
<evidence type="ECO:0000313" key="6">
    <source>
        <dbReference type="WormBase" id="CBG23663"/>
    </source>
</evidence>
<evidence type="ECO:0000256" key="3">
    <source>
        <dbReference type="ARBA" id="ARBA00022917"/>
    </source>
</evidence>
<dbReference type="HOGENOM" id="CLU_1972457_0_0_1"/>
<sequence>MESLGRELTAAEKEELPKQKDLELARDIFGDDDFGDDSRGSYANISSKEDFEYWGERVGIFLATRHKAANYGDMIEKLLGEITKDLTLADIQKMVTYLKQIGNAKKTAEEQNSLKILFLDYLLHISL</sequence>
<dbReference type="PANTHER" id="PTHR21681">
    <property type="entry name" value="EUKARYOTIC TRANSLATION INITIATION FACTOR 3 SUBUNIT J"/>
    <property type="match status" value="1"/>
</dbReference>
<evidence type="ECO:0000313" key="4">
    <source>
        <dbReference type="EMBL" id="CAP20461.2"/>
    </source>
</evidence>
<accession>A8WJ17</accession>
<gene>
    <name evidence="4 6" type="ORF">CBG23663</name>
    <name evidence="4" type="ORF">CBG_23663</name>
</gene>
<keyword evidence="1" id="KW-0963">Cytoplasm</keyword>
<dbReference type="GO" id="GO:0005852">
    <property type="term" value="C:eukaryotic translation initiation factor 3 complex"/>
    <property type="evidence" value="ECO:0007669"/>
    <property type="project" value="InterPro"/>
</dbReference>
<keyword evidence="3" id="KW-0648">Protein biosynthesis</keyword>
<evidence type="ECO:0000256" key="2">
    <source>
        <dbReference type="ARBA" id="ARBA00022540"/>
    </source>
</evidence>
<dbReference type="CTD" id="8589864"/>
<dbReference type="KEGG" id="cbr:CBG_23663"/>
<dbReference type="GO" id="GO:0003743">
    <property type="term" value="F:translation initiation factor activity"/>
    <property type="evidence" value="ECO:0007669"/>
    <property type="project" value="UniProtKB-KW"/>
</dbReference>
<dbReference type="Proteomes" id="UP000008549">
    <property type="component" value="Unassembled WGS sequence"/>
</dbReference>
<dbReference type="Pfam" id="PF08597">
    <property type="entry name" value="eIF3_subunit"/>
    <property type="match status" value="1"/>
</dbReference>
<name>A8WJ17_CAEBR</name>
<protein>
    <submittedName>
        <fullName evidence="4">Protein CBG23663</fullName>
    </submittedName>
</protein>
<evidence type="ECO:0000256" key="1">
    <source>
        <dbReference type="ARBA" id="ARBA00022490"/>
    </source>
</evidence>
<dbReference type="WormBase" id="CBG23663">
    <property type="protein sequence ID" value="CBP45896"/>
    <property type="gene ID" value="WBGene00041964"/>
</dbReference>
<organism evidence="4 5">
    <name type="scientific">Caenorhabditis briggsae</name>
    <dbReference type="NCBI Taxonomy" id="6238"/>
    <lineage>
        <taxon>Eukaryota</taxon>
        <taxon>Metazoa</taxon>
        <taxon>Ecdysozoa</taxon>
        <taxon>Nematoda</taxon>
        <taxon>Chromadorea</taxon>
        <taxon>Rhabditida</taxon>
        <taxon>Rhabditina</taxon>
        <taxon>Rhabditomorpha</taxon>
        <taxon>Rhabditoidea</taxon>
        <taxon>Rhabditidae</taxon>
        <taxon>Peloderinae</taxon>
        <taxon>Caenorhabditis</taxon>
    </lineage>
</organism>
<dbReference type="InterPro" id="IPR023194">
    <property type="entry name" value="eIF3-like_dom_sf"/>
</dbReference>
<dbReference type="InterPro" id="IPR013906">
    <property type="entry name" value="eIF3j"/>
</dbReference>
<dbReference type="PANTHER" id="PTHR21681:SF0">
    <property type="entry name" value="EUKARYOTIC TRANSLATION INITIATION FACTOR 3 SUBUNIT J"/>
    <property type="match status" value="1"/>
</dbReference>
<dbReference type="AlphaFoldDB" id="A8WJ17"/>